<evidence type="ECO:0000313" key="2">
    <source>
        <dbReference type="EMBL" id="KAJ1359403.1"/>
    </source>
</evidence>
<gene>
    <name evidence="2" type="ORF">KIN20_018119</name>
</gene>
<accession>A0AAD5MPC4</accession>
<feature type="transmembrane region" description="Helical" evidence="1">
    <location>
        <begin position="62"/>
        <end position="83"/>
    </location>
</feature>
<evidence type="ECO:0000256" key="1">
    <source>
        <dbReference type="SAM" id="Phobius"/>
    </source>
</evidence>
<proteinExistence type="predicted"/>
<reference evidence="2" key="1">
    <citation type="submission" date="2021-06" db="EMBL/GenBank/DDBJ databases">
        <title>Parelaphostrongylus tenuis whole genome reference sequence.</title>
        <authorList>
            <person name="Garwood T.J."/>
            <person name="Larsen P.A."/>
            <person name="Fountain-Jones N.M."/>
            <person name="Garbe J.R."/>
            <person name="Macchietto M.G."/>
            <person name="Kania S.A."/>
            <person name="Gerhold R.W."/>
            <person name="Richards J.E."/>
            <person name="Wolf T.M."/>
        </authorList>
    </citation>
    <scope>NUCLEOTIDE SEQUENCE</scope>
    <source>
        <strain evidence="2">MNPRO001-30</strain>
        <tissue evidence="2">Meninges</tissue>
    </source>
</reference>
<comment type="caution">
    <text evidence="2">The sequence shown here is derived from an EMBL/GenBank/DDBJ whole genome shotgun (WGS) entry which is preliminary data.</text>
</comment>
<sequence length="102" mass="11460">MAWIDPLDAGRFQKFPFFLLVNLGPLRPCRASRAKLNFCPLRHSRSFHAKCESSTIPVWRGLTHLMLAVSKISVFLLVNLGPLRPCRASRAKRESSSILALA</sequence>
<dbReference type="Proteomes" id="UP001196413">
    <property type="component" value="Unassembled WGS sequence"/>
</dbReference>
<keyword evidence="3" id="KW-1185">Reference proteome</keyword>
<name>A0AAD5MPC4_PARTN</name>
<keyword evidence="1" id="KW-1133">Transmembrane helix</keyword>
<dbReference type="AlphaFoldDB" id="A0AAD5MPC4"/>
<organism evidence="2 3">
    <name type="scientific">Parelaphostrongylus tenuis</name>
    <name type="common">Meningeal worm</name>
    <dbReference type="NCBI Taxonomy" id="148309"/>
    <lineage>
        <taxon>Eukaryota</taxon>
        <taxon>Metazoa</taxon>
        <taxon>Ecdysozoa</taxon>
        <taxon>Nematoda</taxon>
        <taxon>Chromadorea</taxon>
        <taxon>Rhabditida</taxon>
        <taxon>Rhabditina</taxon>
        <taxon>Rhabditomorpha</taxon>
        <taxon>Strongyloidea</taxon>
        <taxon>Metastrongylidae</taxon>
        <taxon>Parelaphostrongylus</taxon>
    </lineage>
</organism>
<evidence type="ECO:0000313" key="3">
    <source>
        <dbReference type="Proteomes" id="UP001196413"/>
    </source>
</evidence>
<dbReference type="EMBL" id="JAHQIW010003604">
    <property type="protein sequence ID" value="KAJ1359403.1"/>
    <property type="molecule type" value="Genomic_DNA"/>
</dbReference>
<keyword evidence="1" id="KW-0812">Transmembrane</keyword>
<keyword evidence="1" id="KW-0472">Membrane</keyword>
<protein>
    <submittedName>
        <fullName evidence="2">Uncharacterized protein</fullName>
    </submittedName>
</protein>